<organism evidence="1 2">
    <name type="scientific">Clostridium botulinum (strain Hall / ATCC 3502 / NCTC 13319 / Type A)</name>
    <dbReference type="NCBI Taxonomy" id="441771"/>
    <lineage>
        <taxon>Bacteria</taxon>
        <taxon>Bacillati</taxon>
        <taxon>Bacillota</taxon>
        <taxon>Clostridia</taxon>
        <taxon>Eubacteriales</taxon>
        <taxon>Clostridiaceae</taxon>
        <taxon>Clostridium</taxon>
    </lineage>
</organism>
<evidence type="ECO:0000313" key="2">
    <source>
        <dbReference type="Proteomes" id="UP000001986"/>
    </source>
</evidence>
<accession>A5I0R8</accession>
<gene>
    <name evidence="1" type="ordered locus">CBO1075</name>
</gene>
<reference evidence="1 2" key="1">
    <citation type="journal article" date="2007" name="Genome Res.">
        <title>Genome sequence of a proteolytic (Group I) Clostridium botulinum strain Hall A and comparative analysis of the clostridial genomes.</title>
        <authorList>
            <person name="Sebaihia M."/>
            <person name="Peck M.W."/>
            <person name="Minton N.P."/>
            <person name="Thomson N.R."/>
            <person name="Holden M.T.G."/>
            <person name="Mitchell W.J."/>
            <person name="Carter A.T."/>
            <person name="Bentley S.D."/>
            <person name="Mason D.R."/>
            <person name="Crossman L."/>
            <person name="Paul C.J."/>
            <person name="Ivens A."/>
            <person name="Wells-Bennik M.H.J."/>
            <person name="Davis I.J."/>
            <person name="Cerdeno-Tarraga A.M."/>
            <person name="Churcher C."/>
            <person name="Quail M.A."/>
            <person name="Chillingworth T."/>
            <person name="Feltwell T."/>
            <person name="Fraser A."/>
            <person name="Goodhead I."/>
            <person name="Hance Z."/>
            <person name="Jagels K."/>
            <person name="Larke N."/>
            <person name="Maddison M."/>
            <person name="Moule S."/>
            <person name="Mungall K."/>
            <person name="Norbertczak H."/>
            <person name="Rabbinowitsch E."/>
            <person name="Sanders M."/>
            <person name="Simmonds M."/>
            <person name="White B."/>
            <person name="Whithead S."/>
            <person name="Parkhill J."/>
        </authorList>
    </citation>
    <scope>NUCLEOTIDE SEQUENCE [LARGE SCALE GENOMIC DNA]</scope>
    <source>
        <strain evidence="2">Hall / ATCC 3502 / NCTC 13319 / Type A [Sanger]</strain>
    </source>
</reference>
<dbReference type="Proteomes" id="UP000001986">
    <property type="component" value="Chromosome"/>
</dbReference>
<evidence type="ECO:0000313" key="1">
    <source>
        <dbReference type="EMBL" id="CAL82629.1"/>
    </source>
</evidence>
<dbReference type="HOGENOM" id="CLU_2681113_0_0_9"/>
<name>A5I0R8_CLOBH</name>
<dbReference type="KEGG" id="cbo:CBO1075"/>
<dbReference type="EMBL" id="AM412317">
    <property type="protein sequence ID" value="CAL82629.1"/>
    <property type="molecule type" value="Genomic_DNA"/>
</dbReference>
<protein>
    <submittedName>
        <fullName evidence="1">Uncharacterized protein</fullName>
    </submittedName>
</protein>
<sequence>MIVHHAHQAVLVAIKKKKQIKTKFKITKNNIFKIRESNFIKHKFNSRILKMLTQNIFNFNIAKIKKHLMNFLAK</sequence>
<keyword evidence="2" id="KW-1185">Reference proteome</keyword>
<dbReference type="AlphaFoldDB" id="A5I0R8"/>
<proteinExistence type="predicted"/>